<evidence type="ECO:0000313" key="8">
    <source>
        <dbReference type="Proteomes" id="UP000184603"/>
    </source>
</evidence>
<dbReference type="InterPro" id="IPR025944">
    <property type="entry name" value="Sigma_54_int_dom_CS"/>
</dbReference>
<dbReference type="SMART" id="SM00382">
    <property type="entry name" value="AAA"/>
    <property type="match status" value="1"/>
</dbReference>
<dbReference type="Pfam" id="PF25601">
    <property type="entry name" value="AAA_lid_14"/>
    <property type="match status" value="1"/>
</dbReference>
<reference evidence="7 8" key="1">
    <citation type="submission" date="2016-12" db="EMBL/GenBank/DDBJ databases">
        <authorList>
            <person name="Song W.-J."/>
            <person name="Kurnit D.M."/>
        </authorList>
    </citation>
    <scope>NUCLEOTIDE SEQUENCE [LARGE SCALE GENOMIC DNA]</scope>
    <source>
        <strain evidence="7 8">DSM 18488</strain>
    </source>
</reference>
<keyword evidence="3" id="KW-0805">Transcription regulation</keyword>
<feature type="domain" description="Sigma-54 factor interaction" evidence="5">
    <location>
        <begin position="140"/>
        <end position="369"/>
    </location>
</feature>
<dbReference type="Proteomes" id="UP000184603">
    <property type="component" value="Unassembled WGS sequence"/>
</dbReference>
<dbReference type="InterPro" id="IPR000014">
    <property type="entry name" value="PAS"/>
</dbReference>
<dbReference type="CDD" id="cd00130">
    <property type="entry name" value="PAS"/>
    <property type="match status" value="1"/>
</dbReference>
<dbReference type="PROSITE" id="PS50045">
    <property type="entry name" value="SIGMA54_INTERACT_4"/>
    <property type="match status" value="1"/>
</dbReference>
<dbReference type="InterPro" id="IPR058031">
    <property type="entry name" value="AAA_lid_NorR"/>
</dbReference>
<dbReference type="Pfam" id="PF00158">
    <property type="entry name" value="Sigma54_activat"/>
    <property type="match status" value="1"/>
</dbReference>
<evidence type="ECO:0000256" key="3">
    <source>
        <dbReference type="ARBA" id="ARBA00023015"/>
    </source>
</evidence>
<dbReference type="GO" id="GO:0006355">
    <property type="term" value="P:regulation of DNA-templated transcription"/>
    <property type="evidence" value="ECO:0007669"/>
    <property type="project" value="InterPro"/>
</dbReference>
<dbReference type="InterPro" id="IPR035965">
    <property type="entry name" value="PAS-like_dom_sf"/>
</dbReference>
<dbReference type="InterPro" id="IPR027417">
    <property type="entry name" value="P-loop_NTPase"/>
</dbReference>
<dbReference type="SUPFAM" id="SSF55785">
    <property type="entry name" value="PYP-like sensor domain (PAS domain)"/>
    <property type="match status" value="1"/>
</dbReference>
<keyword evidence="8" id="KW-1185">Reference proteome</keyword>
<dbReference type="Gene3D" id="3.30.450.20">
    <property type="entry name" value="PAS domain"/>
    <property type="match status" value="1"/>
</dbReference>
<evidence type="ECO:0000256" key="4">
    <source>
        <dbReference type="ARBA" id="ARBA00023163"/>
    </source>
</evidence>
<evidence type="ECO:0000256" key="2">
    <source>
        <dbReference type="ARBA" id="ARBA00022840"/>
    </source>
</evidence>
<dbReference type="Gene3D" id="1.10.8.60">
    <property type="match status" value="1"/>
</dbReference>
<dbReference type="Pfam" id="PF13426">
    <property type="entry name" value="PAS_9"/>
    <property type="match status" value="1"/>
</dbReference>
<evidence type="ECO:0000259" key="6">
    <source>
        <dbReference type="PROSITE" id="PS50112"/>
    </source>
</evidence>
<dbReference type="PANTHER" id="PTHR32071">
    <property type="entry name" value="TRANSCRIPTIONAL REGULATORY PROTEIN"/>
    <property type="match status" value="1"/>
</dbReference>
<evidence type="ECO:0000256" key="1">
    <source>
        <dbReference type="ARBA" id="ARBA00022741"/>
    </source>
</evidence>
<organism evidence="7 8">
    <name type="scientific">Desulfopila aestuarii DSM 18488</name>
    <dbReference type="NCBI Taxonomy" id="1121416"/>
    <lineage>
        <taxon>Bacteria</taxon>
        <taxon>Pseudomonadati</taxon>
        <taxon>Thermodesulfobacteriota</taxon>
        <taxon>Desulfobulbia</taxon>
        <taxon>Desulfobulbales</taxon>
        <taxon>Desulfocapsaceae</taxon>
        <taxon>Desulfopila</taxon>
    </lineage>
</organism>
<keyword evidence="2" id="KW-0067">ATP-binding</keyword>
<keyword evidence="4" id="KW-0804">Transcription</keyword>
<dbReference type="PROSITE" id="PS50112">
    <property type="entry name" value="PAS"/>
    <property type="match status" value="1"/>
</dbReference>
<dbReference type="CDD" id="cd00009">
    <property type="entry name" value="AAA"/>
    <property type="match status" value="1"/>
</dbReference>
<dbReference type="AlphaFoldDB" id="A0A1M7Y5X3"/>
<keyword evidence="1" id="KW-0547">Nucleotide-binding</keyword>
<sequence length="465" mass="51477">MTEEKPIADSVQEIILESISDGVFTVDHHWRITSFNRAAEEITGVERGEAIGRYCWEVFRSNMCEVDCALKRTMQEGKSFVSSSTYIINGSRERIPITVSTAPLVNEQGEILGGVETFRDHSLVEELRRELAGQYQIGDMVSRSQAMTRILSILPQVAESDSTVLISGETGTGKELLARAIHSLSSRSEKLFTAINCGALPDTLLESELFGYKAGAFTGAEKDKPGLFAAAADGTILLDEIGETSQAFQVRLLRVLEEREFQPLGSVEKIKTTARIIAATNRELSEMIEAGDFRRDLYYRINIVRLQLPPLRARMEDLPLLIDRFVTRMNTRQNRTVSGVSTRAMSRLLAHDYPGNIRELENIIEHAFVLCHNGEIGVEHLPGYLQDLPAHDAGRVVPDAPLQALDQAVQSAETEAIVAALKQHGYNRTAAAKSLGMHKATLHRKLKKLNISLPAVDGRSSHFNA</sequence>
<dbReference type="SMART" id="SM00091">
    <property type="entry name" value="PAS"/>
    <property type="match status" value="1"/>
</dbReference>
<dbReference type="OrthoDB" id="5413348at2"/>
<dbReference type="RefSeq" id="WP_073613383.1">
    <property type="nucleotide sequence ID" value="NZ_FRFE01000008.1"/>
</dbReference>
<proteinExistence type="predicted"/>
<name>A0A1M7Y5X3_9BACT</name>
<dbReference type="InterPro" id="IPR025662">
    <property type="entry name" value="Sigma_54_int_dom_ATP-bd_1"/>
</dbReference>
<dbReference type="FunFam" id="3.40.50.300:FF:000006">
    <property type="entry name" value="DNA-binding transcriptional regulator NtrC"/>
    <property type="match status" value="1"/>
</dbReference>
<dbReference type="SUPFAM" id="SSF52540">
    <property type="entry name" value="P-loop containing nucleoside triphosphate hydrolases"/>
    <property type="match status" value="1"/>
</dbReference>
<evidence type="ECO:0000313" key="7">
    <source>
        <dbReference type="EMBL" id="SHO47999.1"/>
    </source>
</evidence>
<dbReference type="Gene3D" id="1.10.10.60">
    <property type="entry name" value="Homeodomain-like"/>
    <property type="match status" value="1"/>
</dbReference>
<dbReference type="Pfam" id="PF02954">
    <property type="entry name" value="HTH_8"/>
    <property type="match status" value="1"/>
</dbReference>
<dbReference type="Gene3D" id="3.40.50.300">
    <property type="entry name" value="P-loop containing nucleotide triphosphate hydrolases"/>
    <property type="match status" value="1"/>
</dbReference>
<dbReference type="STRING" id="1121416.SAMN02745220_02094"/>
<dbReference type="PROSITE" id="PS00688">
    <property type="entry name" value="SIGMA54_INTERACT_3"/>
    <property type="match status" value="1"/>
</dbReference>
<accession>A0A1M7Y5X3</accession>
<gene>
    <name evidence="7" type="ORF">SAMN02745220_02094</name>
</gene>
<dbReference type="InterPro" id="IPR002197">
    <property type="entry name" value="HTH_Fis"/>
</dbReference>
<dbReference type="NCBIfam" id="TIGR00229">
    <property type="entry name" value="sensory_box"/>
    <property type="match status" value="1"/>
</dbReference>
<dbReference type="PROSITE" id="PS00675">
    <property type="entry name" value="SIGMA54_INTERACT_1"/>
    <property type="match status" value="1"/>
</dbReference>
<dbReference type="EMBL" id="FRFE01000008">
    <property type="protein sequence ID" value="SHO47999.1"/>
    <property type="molecule type" value="Genomic_DNA"/>
</dbReference>
<dbReference type="PRINTS" id="PR01590">
    <property type="entry name" value="HTHFIS"/>
</dbReference>
<dbReference type="GO" id="GO:0043565">
    <property type="term" value="F:sequence-specific DNA binding"/>
    <property type="evidence" value="ECO:0007669"/>
    <property type="project" value="InterPro"/>
</dbReference>
<dbReference type="InterPro" id="IPR009057">
    <property type="entry name" value="Homeodomain-like_sf"/>
</dbReference>
<dbReference type="PANTHER" id="PTHR32071:SF57">
    <property type="entry name" value="C4-DICARBOXYLATE TRANSPORT TRANSCRIPTIONAL REGULATORY PROTEIN DCTD"/>
    <property type="match status" value="1"/>
</dbReference>
<dbReference type="GO" id="GO:0005524">
    <property type="term" value="F:ATP binding"/>
    <property type="evidence" value="ECO:0007669"/>
    <property type="project" value="UniProtKB-KW"/>
</dbReference>
<dbReference type="InterPro" id="IPR002078">
    <property type="entry name" value="Sigma_54_int"/>
</dbReference>
<dbReference type="InterPro" id="IPR003593">
    <property type="entry name" value="AAA+_ATPase"/>
</dbReference>
<dbReference type="SUPFAM" id="SSF46689">
    <property type="entry name" value="Homeodomain-like"/>
    <property type="match status" value="1"/>
</dbReference>
<protein>
    <submittedName>
        <fullName evidence="7">PAS domain S-box-containing protein</fullName>
    </submittedName>
</protein>
<evidence type="ECO:0000259" key="5">
    <source>
        <dbReference type="PROSITE" id="PS50045"/>
    </source>
</evidence>
<feature type="domain" description="PAS" evidence="6">
    <location>
        <begin position="8"/>
        <end position="53"/>
    </location>
</feature>